<dbReference type="GeneID" id="24441420"/>
<gene>
    <name evidence="1" type="ORF">TTHERM_001016219</name>
</gene>
<dbReference type="InParanoid" id="W7XGN2"/>
<keyword evidence="2" id="KW-1185">Reference proteome</keyword>
<dbReference type="EMBL" id="GG662478">
    <property type="protein sequence ID" value="EWS72109.1"/>
    <property type="molecule type" value="Genomic_DNA"/>
</dbReference>
<name>W7XGN2_TETTS</name>
<evidence type="ECO:0000313" key="1">
    <source>
        <dbReference type="EMBL" id="EWS72109.1"/>
    </source>
</evidence>
<dbReference type="KEGG" id="tet:TTHERM_001016219"/>
<dbReference type="AlphaFoldDB" id="W7XGN2"/>
<dbReference type="RefSeq" id="XP_012655362.1">
    <property type="nucleotide sequence ID" value="XM_012799908.1"/>
</dbReference>
<reference evidence="2" key="1">
    <citation type="journal article" date="2006" name="PLoS Biol.">
        <title>Macronuclear genome sequence of the ciliate Tetrahymena thermophila, a model eukaryote.</title>
        <authorList>
            <person name="Eisen J.A."/>
            <person name="Coyne R.S."/>
            <person name="Wu M."/>
            <person name="Wu D."/>
            <person name="Thiagarajan M."/>
            <person name="Wortman J.R."/>
            <person name="Badger J.H."/>
            <person name="Ren Q."/>
            <person name="Amedeo P."/>
            <person name="Jones K.M."/>
            <person name="Tallon L.J."/>
            <person name="Delcher A.L."/>
            <person name="Salzberg S.L."/>
            <person name="Silva J.C."/>
            <person name="Haas B.J."/>
            <person name="Majoros W.H."/>
            <person name="Farzad M."/>
            <person name="Carlton J.M."/>
            <person name="Smith R.K. Jr."/>
            <person name="Garg J."/>
            <person name="Pearlman R.E."/>
            <person name="Karrer K.M."/>
            <person name="Sun L."/>
            <person name="Manning G."/>
            <person name="Elde N.C."/>
            <person name="Turkewitz A.P."/>
            <person name="Asai D.J."/>
            <person name="Wilkes D.E."/>
            <person name="Wang Y."/>
            <person name="Cai H."/>
            <person name="Collins K."/>
            <person name="Stewart B.A."/>
            <person name="Lee S.R."/>
            <person name="Wilamowska K."/>
            <person name="Weinberg Z."/>
            <person name="Ruzzo W.L."/>
            <person name="Wloga D."/>
            <person name="Gaertig J."/>
            <person name="Frankel J."/>
            <person name="Tsao C.-C."/>
            <person name="Gorovsky M.A."/>
            <person name="Keeling P.J."/>
            <person name="Waller R.F."/>
            <person name="Patron N.J."/>
            <person name="Cherry J.M."/>
            <person name="Stover N.A."/>
            <person name="Krieger C.J."/>
            <person name="del Toro C."/>
            <person name="Ryder H.F."/>
            <person name="Williamson S.C."/>
            <person name="Barbeau R.A."/>
            <person name="Hamilton E.P."/>
            <person name="Orias E."/>
        </authorList>
    </citation>
    <scope>NUCLEOTIDE SEQUENCE [LARGE SCALE GENOMIC DNA]</scope>
    <source>
        <strain evidence="2">SB210</strain>
    </source>
</reference>
<dbReference type="Proteomes" id="UP000009168">
    <property type="component" value="Unassembled WGS sequence"/>
</dbReference>
<accession>W7XGN2</accession>
<organism evidence="1 2">
    <name type="scientific">Tetrahymena thermophila (strain SB210)</name>
    <dbReference type="NCBI Taxonomy" id="312017"/>
    <lineage>
        <taxon>Eukaryota</taxon>
        <taxon>Sar</taxon>
        <taxon>Alveolata</taxon>
        <taxon>Ciliophora</taxon>
        <taxon>Intramacronucleata</taxon>
        <taxon>Oligohymenophorea</taxon>
        <taxon>Hymenostomatida</taxon>
        <taxon>Tetrahymenina</taxon>
        <taxon>Tetrahymenidae</taxon>
        <taxon>Tetrahymena</taxon>
    </lineage>
</organism>
<evidence type="ECO:0000313" key="2">
    <source>
        <dbReference type="Proteomes" id="UP000009168"/>
    </source>
</evidence>
<proteinExistence type="predicted"/>
<protein>
    <submittedName>
        <fullName evidence="1">Uncharacterized protein</fullName>
    </submittedName>
</protein>
<sequence length="105" mass="12687">MEERILKVKSFFKGAQMLDIQQKVSWQKEILYIENFKLIIFIQMIEALKQLGIRKEVCYLSLKMIAIRLQQSLLLIWIFITIRKRLESQIKCNNQINLKKFLQEL</sequence>